<dbReference type="PROSITE" id="PS51671">
    <property type="entry name" value="ACT"/>
    <property type="match status" value="1"/>
</dbReference>
<dbReference type="AlphaFoldDB" id="A0A081BS12"/>
<dbReference type="SUPFAM" id="SSF55021">
    <property type="entry name" value="ACT-like"/>
    <property type="match status" value="2"/>
</dbReference>
<comment type="subunit">
    <text evidence="4 8">Dimer of large and small chains.</text>
</comment>
<name>A0A081BS12_9BACT</name>
<evidence type="ECO:0000256" key="2">
    <source>
        <dbReference type="ARBA" id="ARBA00005025"/>
    </source>
</evidence>
<feature type="domain" description="ACT" evidence="9">
    <location>
        <begin position="4"/>
        <end position="78"/>
    </location>
</feature>
<evidence type="ECO:0000256" key="4">
    <source>
        <dbReference type="ARBA" id="ARBA00011744"/>
    </source>
</evidence>
<dbReference type="FunFam" id="3.30.70.260:FF:000001">
    <property type="entry name" value="Acetolactate synthase, small subunit"/>
    <property type="match status" value="1"/>
</dbReference>
<dbReference type="GO" id="GO:1990610">
    <property type="term" value="F:acetolactate synthase regulator activity"/>
    <property type="evidence" value="ECO:0007669"/>
    <property type="project" value="UniProtKB-UniRule"/>
</dbReference>
<evidence type="ECO:0000256" key="8">
    <source>
        <dbReference type="RuleBase" id="RU368092"/>
    </source>
</evidence>
<dbReference type="NCBIfam" id="NF008864">
    <property type="entry name" value="PRK11895.1"/>
    <property type="match status" value="1"/>
</dbReference>
<sequence>MKHTISVLVENKFGVLARVASLFSAKGYNIESLSVGETTDPEVSRMTIIVSGDDMIVEQIIKQLRRLIDIIKVSDLTDRTYIEREMVLLKVNAEPASRSELLNIVDIFRGKIVDVSLKEFTVELTGEEGKINAFITMLTPFGIKEIARTGKVAMLRGLQPNQAA</sequence>
<dbReference type="HOGENOM" id="CLU_055003_1_3_0"/>
<protein>
    <recommendedName>
        <fullName evidence="8">Acetolactate synthase small subunit</fullName>
        <shortName evidence="8">AHAS</shortName>
        <shortName evidence="8">ALS</shortName>
        <ecNumber evidence="8">2.2.1.6</ecNumber>
    </recommendedName>
    <alternativeName>
        <fullName evidence="8">Acetohydroxy-acid synthase small subunit</fullName>
    </alternativeName>
</protein>
<evidence type="ECO:0000256" key="1">
    <source>
        <dbReference type="ARBA" id="ARBA00004974"/>
    </source>
</evidence>
<dbReference type="InterPro" id="IPR027271">
    <property type="entry name" value="Acetolactate_synth/TF_NikR_C"/>
</dbReference>
<evidence type="ECO:0000313" key="11">
    <source>
        <dbReference type="Proteomes" id="UP000030700"/>
    </source>
</evidence>
<dbReference type="EC" id="2.2.1.6" evidence="8"/>
<accession>A0A081BS12</accession>
<gene>
    <name evidence="10" type="ORF">U14_05472</name>
</gene>
<evidence type="ECO:0000256" key="3">
    <source>
        <dbReference type="ARBA" id="ARBA00006341"/>
    </source>
</evidence>
<keyword evidence="6 8" id="KW-0100">Branched-chain amino acid biosynthesis</keyword>
<dbReference type="Pfam" id="PF22629">
    <property type="entry name" value="ACT_AHAS_ss"/>
    <property type="match status" value="1"/>
</dbReference>
<dbReference type="Proteomes" id="UP000030700">
    <property type="component" value="Unassembled WGS sequence"/>
</dbReference>
<evidence type="ECO:0000313" key="10">
    <source>
        <dbReference type="EMBL" id="GAK54193.1"/>
    </source>
</evidence>
<organism evidence="10">
    <name type="scientific">Candidatus Moduliflexus flocculans</name>
    <dbReference type="NCBI Taxonomy" id="1499966"/>
    <lineage>
        <taxon>Bacteria</taxon>
        <taxon>Candidatus Moduliflexota</taxon>
        <taxon>Candidatus Moduliflexia</taxon>
        <taxon>Candidatus Moduliflexales</taxon>
        <taxon>Candidatus Moduliflexaceae</taxon>
    </lineage>
</organism>
<dbReference type="UniPathway" id="UPA00047">
    <property type="reaction ID" value="UER00055"/>
</dbReference>
<dbReference type="NCBIfam" id="TIGR00119">
    <property type="entry name" value="acolac_sm"/>
    <property type="match status" value="1"/>
</dbReference>
<keyword evidence="11" id="KW-1185">Reference proteome</keyword>
<comment type="function">
    <text evidence="8">Catalyzes the conversion of 2 pyruvate molecules into acetolactate in the first common step of the biosynthetic pathway of the branched-amino acids such as leucine, isoleucine, and valine.</text>
</comment>
<evidence type="ECO:0000256" key="6">
    <source>
        <dbReference type="ARBA" id="ARBA00023304"/>
    </source>
</evidence>
<dbReference type="InterPro" id="IPR002912">
    <property type="entry name" value="ACT_dom"/>
</dbReference>
<reference evidence="10" key="1">
    <citation type="journal article" date="2015" name="PeerJ">
        <title>First genomic representation of candidate bacterial phylum KSB3 points to enhanced environmental sensing as a trigger of wastewater bulking.</title>
        <authorList>
            <person name="Sekiguchi Y."/>
            <person name="Ohashi A."/>
            <person name="Parks D.H."/>
            <person name="Yamauchi T."/>
            <person name="Tyson G.W."/>
            <person name="Hugenholtz P."/>
        </authorList>
    </citation>
    <scope>NUCLEOTIDE SEQUENCE [LARGE SCALE GENOMIC DNA]</scope>
</reference>
<dbReference type="Gene3D" id="3.30.70.1150">
    <property type="entry name" value="ACT-like. Chain A, domain 2"/>
    <property type="match status" value="1"/>
</dbReference>
<dbReference type="UniPathway" id="UPA00049">
    <property type="reaction ID" value="UER00059"/>
</dbReference>
<comment type="pathway">
    <text evidence="2 8">Amino-acid biosynthesis; L-valine biosynthesis; L-valine from pyruvate: step 1/4.</text>
</comment>
<comment type="similarity">
    <text evidence="3 8">Belongs to the acetolactate synthase small subunit family.</text>
</comment>
<dbReference type="PANTHER" id="PTHR30239:SF0">
    <property type="entry name" value="ACETOLACTATE SYNTHASE SMALL SUBUNIT 1, CHLOROPLASTIC"/>
    <property type="match status" value="1"/>
</dbReference>
<evidence type="ECO:0000256" key="5">
    <source>
        <dbReference type="ARBA" id="ARBA00022605"/>
    </source>
</evidence>
<dbReference type="InterPro" id="IPR019455">
    <property type="entry name" value="Acetolactate_synth_ssu_C"/>
</dbReference>
<dbReference type="PANTHER" id="PTHR30239">
    <property type="entry name" value="ACETOLACTATE SYNTHASE SMALL SUBUNIT"/>
    <property type="match status" value="1"/>
</dbReference>
<dbReference type="EMBL" id="DF820460">
    <property type="protein sequence ID" value="GAK54193.1"/>
    <property type="molecule type" value="Genomic_DNA"/>
</dbReference>
<dbReference type="GO" id="GO:0003984">
    <property type="term" value="F:acetolactate synthase activity"/>
    <property type="evidence" value="ECO:0007669"/>
    <property type="project" value="UniProtKB-UniRule"/>
</dbReference>
<dbReference type="CDD" id="cd04878">
    <property type="entry name" value="ACT_AHAS"/>
    <property type="match status" value="1"/>
</dbReference>
<comment type="pathway">
    <text evidence="1 8">Amino-acid biosynthesis; L-isoleucine biosynthesis; L-isoleucine from 2-oxobutanoate: step 1/4.</text>
</comment>
<dbReference type="InterPro" id="IPR004789">
    <property type="entry name" value="Acetalactate_synth_ssu"/>
</dbReference>
<dbReference type="InterPro" id="IPR039557">
    <property type="entry name" value="AHAS_ACT"/>
</dbReference>
<dbReference type="STRING" id="1499966.U14_05472"/>
<keyword evidence="5 8" id="KW-0028">Amino-acid biosynthesis</keyword>
<dbReference type="Gene3D" id="3.30.70.260">
    <property type="match status" value="1"/>
</dbReference>
<dbReference type="Pfam" id="PF10369">
    <property type="entry name" value="ALS_ss_C"/>
    <property type="match status" value="1"/>
</dbReference>
<dbReference type="GO" id="GO:0009099">
    <property type="term" value="P:L-valine biosynthetic process"/>
    <property type="evidence" value="ECO:0007669"/>
    <property type="project" value="UniProtKB-UniRule"/>
</dbReference>
<proteinExistence type="inferred from homology"/>
<dbReference type="InterPro" id="IPR045865">
    <property type="entry name" value="ACT-like_dom_sf"/>
</dbReference>
<dbReference type="FunFam" id="3.30.70.1150:FF:000001">
    <property type="entry name" value="Acetolactate synthase small subunit"/>
    <property type="match status" value="1"/>
</dbReference>
<dbReference type="InterPro" id="IPR054480">
    <property type="entry name" value="AHAS_small-like_ACT"/>
</dbReference>
<comment type="catalytic activity">
    <reaction evidence="7 8">
        <text>2 pyruvate + H(+) = (2S)-2-acetolactate + CO2</text>
        <dbReference type="Rhea" id="RHEA:25249"/>
        <dbReference type="ChEBI" id="CHEBI:15361"/>
        <dbReference type="ChEBI" id="CHEBI:15378"/>
        <dbReference type="ChEBI" id="CHEBI:16526"/>
        <dbReference type="ChEBI" id="CHEBI:58476"/>
        <dbReference type="EC" id="2.2.1.6"/>
    </reaction>
</comment>
<dbReference type="GO" id="GO:0009097">
    <property type="term" value="P:isoleucine biosynthetic process"/>
    <property type="evidence" value="ECO:0007669"/>
    <property type="project" value="UniProtKB-UniRule"/>
</dbReference>
<keyword evidence="8" id="KW-0808">Transferase</keyword>
<evidence type="ECO:0000256" key="7">
    <source>
        <dbReference type="ARBA" id="ARBA00048670"/>
    </source>
</evidence>
<evidence type="ECO:0000259" key="9">
    <source>
        <dbReference type="PROSITE" id="PS51671"/>
    </source>
</evidence>
<dbReference type="GO" id="GO:0005829">
    <property type="term" value="C:cytosol"/>
    <property type="evidence" value="ECO:0007669"/>
    <property type="project" value="TreeGrafter"/>
</dbReference>